<dbReference type="Pfam" id="PF00149">
    <property type="entry name" value="Metallophos"/>
    <property type="match status" value="1"/>
</dbReference>
<comment type="caution">
    <text evidence="7">The sequence shown here is derived from an EMBL/GenBank/DDBJ whole genome shotgun (WGS) entry which is preliminary data.</text>
</comment>
<dbReference type="PANTHER" id="PTHR10340">
    <property type="entry name" value="SPHINGOMYELIN PHOSPHODIESTERASE"/>
    <property type="match status" value="1"/>
</dbReference>
<evidence type="ECO:0000256" key="1">
    <source>
        <dbReference type="ARBA" id="ARBA00008234"/>
    </source>
</evidence>
<dbReference type="SUPFAM" id="SSF56300">
    <property type="entry name" value="Metallo-dependent phosphatases"/>
    <property type="match status" value="1"/>
</dbReference>
<dbReference type="EMBL" id="LSMT01000300">
    <property type="protein sequence ID" value="PFX20861.1"/>
    <property type="molecule type" value="Genomic_DNA"/>
</dbReference>
<dbReference type="InterPro" id="IPR041805">
    <property type="entry name" value="ASMase/PPN1_MPP"/>
</dbReference>
<dbReference type="Gene3D" id="3.60.21.10">
    <property type="match status" value="1"/>
</dbReference>
<dbReference type="InterPro" id="IPR043502">
    <property type="entry name" value="DNA/RNA_pol_sf"/>
</dbReference>
<dbReference type="GO" id="GO:0046872">
    <property type="term" value="F:metal ion binding"/>
    <property type="evidence" value="ECO:0007669"/>
    <property type="project" value="UniProtKB-KW"/>
</dbReference>
<evidence type="ECO:0000259" key="6">
    <source>
        <dbReference type="Pfam" id="PF00149"/>
    </source>
</evidence>
<reference evidence="8" key="1">
    <citation type="journal article" date="2017" name="bioRxiv">
        <title>Comparative analysis of the genomes of Stylophora pistillata and Acropora digitifera provides evidence for extensive differences between species of corals.</title>
        <authorList>
            <person name="Voolstra C.R."/>
            <person name="Li Y."/>
            <person name="Liew Y.J."/>
            <person name="Baumgarten S."/>
            <person name="Zoccola D."/>
            <person name="Flot J.-F."/>
            <person name="Tambutte S."/>
            <person name="Allemand D."/>
            <person name="Aranda M."/>
        </authorList>
    </citation>
    <scope>NUCLEOTIDE SEQUENCE [LARGE SCALE GENOMIC DNA]</scope>
</reference>
<dbReference type="Proteomes" id="UP000225706">
    <property type="component" value="Unassembled WGS sequence"/>
</dbReference>
<evidence type="ECO:0000313" key="7">
    <source>
        <dbReference type="EMBL" id="PFX20861.1"/>
    </source>
</evidence>
<dbReference type="Pfam" id="PF00078">
    <property type="entry name" value="RVT_1"/>
    <property type="match status" value="1"/>
</dbReference>
<dbReference type="SUPFAM" id="SSF56672">
    <property type="entry name" value="DNA/RNA polymerases"/>
    <property type="match status" value="1"/>
</dbReference>
<keyword evidence="4" id="KW-1133">Transmembrane helix</keyword>
<keyword evidence="4" id="KW-0812">Transmembrane</keyword>
<dbReference type="InterPro" id="IPR043128">
    <property type="entry name" value="Rev_trsase/Diguanyl_cyclase"/>
</dbReference>
<feature type="transmembrane region" description="Helical" evidence="4">
    <location>
        <begin position="37"/>
        <end position="57"/>
    </location>
</feature>
<name>A0A2B4RTC5_STYPI</name>
<keyword evidence="4" id="KW-0472">Membrane</keyword>
<dbReference type="Gene3D" id="3.30.70.270">
    <property type="match status" value="1"/>
</dbReference>
<keyword evidence="2" id="KW-0378">Hydrolase</keyword>
<dbReference type="OrthoDB" id="348678at2759"/>
<dbReference type="InterPro" id="IPR000477">
    <property type="entry name" value="RT_dom"/>
</dbReference>
<evidence type="ECO:0000256" key="2">
    <source>
        <dbReference type="ARBA" id="ARBA00022801"/>
    </source>
</evidence>
<dbReference type="AlphaFoldDB" id="A0A2B4RTC5"/>
<gene>
    <name evidence="7" type="primary">sgmD</name>
    <name evidence="7" type="ORF">AWC38_SpisGene14674</name>
</gene>
<dbReference type="GO" id="GO:0005615">
    <property type="term" value="C:extracellular space"/>
    <property type="evidence" value="ECO:0007669"/>
    <property type="project" value="TreeGrafter"/>
</dbReference>
<keyword evidence="8" id="KW-1185">Reference proteome</keyword>
<evidence type="ECO:0000313" key="8">
    <source>
        <dbReference type="Proteomes" id="UP000225706"/>
    </source>
</evidence>
<organism evidence="7 8">
    <name type="scientific">Stylophora pistillata</name>
    <name type="common">Smooth cauliflower coral</name>
    <dbReference type="NCBI Taxonomy" id="50429"/>
    <lineage>
        <taxon>Eukaryota</taxon>
        <taxon>Metazoa</taxon>
        <taxon>Cnidaria</taxon>
        <taxon>Anthozoa</taxon>
        <taxon>Hexacorallia</taxon>
        <taxon>Scleractinia</taxon>
        <taxon>Astrocoeniina</taxon>
        <taxon>Pocilloporidae</taxon>
        <taxon>Stylophora</taxon>
    </lineage>
</organism>
<feature type="domain" description="Calcineurin-like phosphoesterase" evidence="6">
    <location>
        <begin position="80"/>
        <end position="355"/>
    </location>
</feature>
<evidence type="ECO:0000256" key="4">
    <source>
        <dbReference type="SAM" id="Phobius"/>
    </source>
</evidence>
<dbReference type="PANTHER" id="PTHR10340:SF57">
    <property type="entry name" value="METALLOPHOS DOMAIN-CONTAINING PROTEIN"/>
    <property type="match status" value="1"/>
</dbReference>
<dbReference type="GO" id="GO:0008081">
    <property type="term" value="F:phosphoric diester hydrolase activity"/>
    <property type="evidence" value="ECO:0007669"/>
    <property type="project" value="TreeGrafter"/>
</dbReference>
<feature type="domain" description="Reverse transcriptase" evidence="5">
    <location>
        <begin position="664"/>
        <end position="784"/>
    </location>
</feature>
<dbReference type="InterPro" id="IPR004843">
    <property type="entry name" value="Calcineurin-like_PHP"/>
</dbReference>
<protein>
    <submittedName>
        <fullName evidence="7">Sphingomyelinase phosphodiesterase D</fullName>
    </submittedName>
</protein>
<evidence type="ECO:0000259" key="5">
    <source>
        <dbReference type="Pfam" id="PF00078"/>
    </source>
</evidence>
<accession>A0A2B4RTC5</accession>
<dbReference type="InterPro" id="IPR029052">
    <property type="entry name" value="Metallo-depent_PP-like"/>
</dbReference>
<keyword evidence="3" id="KW-0325">Glycoprotein</keyword>
<proteinExistence type="inferred from homology"/>
<sequence length="814" mass="92321">MAVRYTLNLSVTCLTSTEADDFDEHKRWQKKTMKARILIGVLTAICSILIVILIVTYESGHKYSACTEQKNERAVSNDIIKFVHFSDIHYDPFYDKTIPQRSFCRKKISNSTAKYTAQYGRIGCDSPIDLVQNSLDAIQNVSKMEDVSFILLTGDLSGHGMWTSYAGPHRVLDNIAQVSNRTHARFPNIPIFPVVGNNDLPGHYVLPNSSDWYKELLTSWAPLILCSSCPNDVKKPTTLVVLEESFLEGGYYNASIASGKIVLLVLNSLYWSVAVDHNAEIFQKAVQQLTWIEYQLEIAAMRGQKVILVGHIPAGIDTYDGKSYWFSNYTSRYVSLVAEKYSSFVTAQFFAHSHKDDFRLQMSMTETEDAQQGAKKAFVLLAPAISPVYHNNPAFRVVSLDTDQLALLDYTQYYMDLVMATEFASPIWQLDYTFSQKYPSQSELLDADRINELNEQLINQTSNKVWKGYAFSRETNYQPEPYSRFQLYCGMRSHLAGLHGFSVSAHAVAYGPHLVNSTVVTYMNTPKSDPTDKELDSDDVDETLAELQKEYESDDTPGAKLQHKQLAKLTDEMRRHHMSDKALKDKLGRQERPENCKNAKPTRVNQGIWRKFRDHTKKSDAQMYKIPQALIKGILPVLRMADLFMTGNLSNDQLQTMKKMDLEALSLLSHANYESLQTAAQLIKQGSWMAVLDLKDAYYSVPIVIDHRKYLNLYEFTCLPNGLSSAPRSFAKLVKPVYASLRSRGFHLVGYIDDILLLADTPQELDKQVSNTIKLLKSLDFTVHDTMISDKSITTSQISGIHCKLRYNGYHHGP</sequence>
<dbReference type="CDD" id="cd00842">
    <property type="entry name" value="MPP_ASMase"/>
    <property type="match status" value="1"/>
</dbReference>
<comment type="similarity">
    <text evidence="1">Belongs to the acid sphingomyelinase family.</text>
</comment>
<dbReference type="Gene3D" id="3.10.10.10">
    <property type="entry name" value="HIV Type 1 Reverse Transcriptase, subunit A, domain 1"/>
    <property type="match status" value="1"/>
</dbReference>
<evidence type="ECO:0000256" key="3">
    <source>
        <dbReference type="ARBA" id="ARBA00023180"/>
    </source>
</evidence>